<keyword evidence="7 8" id="KW-0472">Membrane</keyword>
<dbReference type="InterPro" id="IPR036259">
    <property type="entry name" value="MFS_trans_sf"/>
</dbReference>
<keyword evidence="4" id="KW-0762">Sugar transport</keyword>
<evidence type="ECO:0000256" key="8">
    <source>
        <dbReference type="SAM" id="Phobius"/>
    </source>
</evidence>
<dbReference type="Proteomes" id="UP000327044">
    <property type="component" value="Unassembled WGS sequence"/>
</dbReference>
<dbReference type="InterPro" id="IPR005828">
    <property type="entry name" value="MFS_sugar_transport-like"/>
</dbReference>
<dbReference type="Pfam" id="PF00083">
    <property type="entry name" value="Sugar_tr"/>
    <property type="match status" value="1"/>
</dbReference>
<feature type="domain" description="Major facilitator superfamily (MFS) profile" evidence="9">
    <location>
        <begin position="16"/>
        <end position="440"/>
    </location>
</feature>
<dbReference type="PANTHER" id="PTHR48021">
    <property type="match status" value="1"/>
</dbReference>
<feature type="transmembrane region" description="Helical" evidence="8">
    <location>
        <begin position="167"/>
        <end position="188"/>
    </location>
</feature>
<comment type="subcellular location">
    <subcellularLocation>
        <location evidence="1">Cell membrane</location>
        <topology evidence="1">Multi-pass membrane protein</topology>
    </subcellularLocation>
</comment>
<dbReference type="GO" id="GO:0005886">
    <property type="term" value="C:plasma membrane"/>
    <property type="evidence" value="ECO:0007669"/>
    <property type="project" value="UniProtKB-SubCell"/>
</dbReference>
<feature type="transmembrane region" description="Helical" evidence="8">
    <location>
        <begin position="251"/>
        <end position="273"/>
    </location>
</feature>
<feature type="transmembrane region" description="Helical" evidence="8">
    <location>
        <begin position="58"/>
        <end position="77"/>
    </location>
</feature>
<keyword evidence="5 8" id="KW-0812">Transmembrane</keyword>
<dbReference type="PROSITE" id="PS00216">
    <property type="entry name" value="SUGAR_TRANSPORT_1"/>
    <property type="match status" value="1"/>
</dbReference>
<dbReference type="AlphaFoldDB" id="A0A1Y1KC24"/>
<dbReference type="PROSITE" id="PS50850">
    <property type="entry name" value="MFS"/>
    <property type="match status" value="1"/>
</dbReference>
<feature type="transmembrane region" description="Helical" evidence="8">
    <location>
        <begin position="349"/>
        <end position="373"/>
    </location>
</feature>
<reference evidence="10" key="1">
    <citation type="journal article" date="2016" name="Sci. Rep.">
        <title>Molecular characterization of firefly nuptial gifts: a multi-omics approach sheds light on postcopulatory sexual selection.</title>
        <authorList>
            <person name="Al-Wathiqui N."/>
            <person name="Fallon T.R."/>
            <person name="South A."/>
            <person name="Weng J.K."/>
            <person name="Lewis S.M."/>
        </authorList>
    </citation>
    <scope>NUCLEOTIDE SEQUENCE</scope>
</reference>
<evidence type="ECO:0000256" key="4">
    <source>
        <dbReference type="ARBA" id="ARBA00022597"/>
    </source>
</evidence>
<dbReference type="SUPFAM" id="SSF103473">
    <property type="entry name" value="MFS general substrate transporter"/>
    <property type="match status" value="1"/>
</dbReference>
<sequence length="476" mass="52669">MIVKPFKTYKRTQFLAAYTATISAISDGMQYSWAAPIIPILQSADSKIKITETDVMWLQNMYSVGGGIGLITAIFTVKRFGCKISILMSAVLSLLAWMMIALMVSVECLYVARFFCGVASEMVYVSAPMYVGEISDKEVRGFLSSLLPMNLIFGIIVMFCIGPFVPIYISSAVGSIPIIIQLICFSFMPDSPYYSLSKNKVETATKNLQKLRQTDDVDAELEQISSNIAKEQADGGRVIDLFLLKGCRKALLILAVINCSVHFCGFTAVVMNIHSILESAGSPVAPSAAAIIFSSLMLASIIFTSPLIDRAGRKMMLILSSVITTLLLFVFASYFTIQLYIPAVTEYNWIPLISMMIYGMAYRCGFGTVSVVLTAELFPSNVKVIGITISDALYVIFSFLSIYIYQTFRVSYGIHVPFFIFGFWCIFSIAFILFYLPETKGKSLEEIQKILKGNVPNTKSAEIHLEALKGKETTNH</sequence>
<keyword evidence="3" id="KW-1003">Cell membrane</keyword>
<dbReference type="GO" id="GO:0022857">
    <property type="term" value="F:transmembrane transporter activity"/>
    <property type="evidence" value="ECO:0007669"/>
    <property type="project" value="InterPro"/>
</dbReference>
<dbReference type="InParanoid" id="A0A1Y1KC24"/>
<evidence type="ECO:0000313" key="11">
    <source>
        <dbReference type="EMBL" id="KAB0795210.1"/>
    </source>
</evidence>
<dbReference type="FunFam" id="1.20.1250.20:FF:000218">
    <property type="entry name" value="facilitated trehalose transporter Tret1"/>
    <property type="match status" value="1"/>
</dbReference>
<gene>
    <name evidence="11" type="ORF">PPYR_12049</name>
    <name evidence="12" type="ORF">PPYR_12082</name>
</gene>
<evidence type="ECO:0000259" key="9">
    <source>
        <dbReference type="PROSITE" id="PS50850"/>
    </source>
</evidence>
<dbReference type="Gene3D" id="1.20.1250.20">
    <property type="entry name" value="MFS general substrate transporter like domains"/>
    <property type="match status" value="1"/>
</dbReference>
<evidence type="ECO:0000313" key="10">
    <source>
        <dbReference type="EMBL" id="JAV58999.1"/>
    </source>
</evidence>
<dbReference type="InterPro" id="IPR005829">
    <property type="entry name" value="Sugar_transporter_CS"/>
</dbReference>
<keyword evidence="6 8" id="KW-1133">Transmembrane helix</keyword>
<accession>A0A1Y1KC24</accession>
<feature type="transmembrane region" description="Helical" evidence="8">
    <location>
        <begin position="110"/>
        <end position="130"/>
    </location>
</feature>
<feature type="transmembrane region" description="Helical" evidence="8">
    <location>
        <begin position="285"/>
        <end position="304"/>
    </location>
</feature>
<dbReference type="PANTHER" id="PTHR48021:SF46">
    <property type="entry name" value="MAJOR FACILITATOR SUPERFAMILY (MFS) PROFILE DOMAIN-CONTAINING PROTEIN"/>
    <property type="match status" value="1"/>
</dbReference>
<reference evidence="11" key="3">
    <citation type="submission" date="2019-08" db="EMBL/GenBank/DDBJ databases">
        <authorList>
            <consortium name="Photinus pyralis genome working group"/>
            <person name="Fallon T.R."/>
            <person name="Sander Lower S.E."/>
            <person name="Weng J.-K."/>
        </authorList>
    </citation>
    <scope>NUCLEOTIDE SEQUENCE</scope>
    <source>
        <strain evidence="11">1611_PpyrPB1</strain>
        <tissue evidence="11">Whole body</tissue>
    </source>
</reference>
<keyword evidence="13" id="KW-1185">Reference proteome</keyword>
<keyword evidence="2" id="KW-0813">Transport</keyword>
<dbReference type="InterPro" id="IPR050549">
    <property type="entry name" value="MFS_Trehalose_Transporter"/>
</dbReference>
<feature type="transmembrane region" description="Helical" evidence="8">
    <location>
        <begin position="412"/>
        <end position="436"/>
    </location>
</feature>
<evidence type="ECO:0000256" key="7">
    <source>
        <dbReference type="ARBA" id="ARBA00023136"/>
    </source>
</evidence>
<evidence type="ECO:0000313" key="13">
    <source>
        <dbReference type="Proteomes" id="UP000327044"/>
    </source>
</evidence>
<feature type="transmembrane region" description="Helical" evidence="8">
    <location>
        <begin position="142"/>
        <end position="161"/>
    </location>
</feature>
<evidence type="ECO:0000256" key="3">
    <source>
        <dbReference type="ARBA" id="ARBA00022475"/>
    </source>
</evidence>
<evidence type="ECO:0000256" key="1">
    <source>
        <dbReference type="ARBA" id="ARBA00004651"/>
    </source>
</evidence>
<dbReference type="EMBL" id="VVIM01000008">
    <property type="protein sequence ID" value="KAB0795210.1"/>
    <property type="molecule type" value="Genomic_DNA"/>
</dbReference>
<dbReference type="EMBL" id="GEZM01086743">
    <property type="protein sequence ID" value="JAV58999.1"/>
    <property type="molecule type" value="Transcribed_RNA"/>
</dbReference>
<dbReference type="EMBL" id="VVIM01000008">
    <property type="protein sequence ID" value="KAB0795243.1"/>
    <property type="molecule type" value="Genomic_DNA"/>
</dbReference>
<protein>
    <recommendedName>
        <fullName evidence="9">Major facilitator superfamily (MFS) profile domain-containing protein</fullName>
    </recommendedName>
</protein>
<reference evidence="11 13" key="2">
    <citation type="journal article" date="2018" name="Elife">
        <title>Firefly genomes illuminate parallel origins of bioluminescence in beetles.</title>
        <authorList>
            <person name="Fallon T.R."/>
            <person name="Lower S.E."/>
            <person name="Chang C.H."/>
            <person name="Bessho-Uehara M."/>
            <person name="Martin G.J."/>
            <person name="Bewick A.J."/>
            <person name="Behringer M."/>
            <person name="Debat H.J."/>
            <person name="Wong I."/>
            <person name="Day J.C."/>
            <person name="Suvorov A."/>
            <person name="Silva C.J."/>
            <person name="Stanger-Hall K.F."/>
            <person name="Hall D.W."/>
            <person name="Schmitz R.J."/>
            <person name="Nelson D.R."/>
            <person name="Lewis S.M."/>
            <person name="Shigenobu S."/>
            <person name="Bybee S.M."/>
            <person name="Larracuente A.M."/>
            <person name="Oba Y."/>
            <person name="Weng J.K."/>
        </authorList>
    </citation>
    <scope>NUCLEOTIDE SEQUENCE [LARGE SCALE GENOMIC DNA]</scope>
    <source>
        <strain evidence="11">1611_PpyrPB1</strain>
        <tissue evidence="11">Whole body</tissue>
    </source>
</reference>
<evidence type="ECO:0000256" key="6">
    <source>
        <dbReference type="ARBA" id="ARBA00022989"/>
    </source>
</evidence>
<evidence type="ECO:0000256" key="2">
    <source>
        <dbReference type="ARBA" id="ARBA00022448"/>
    </source>
</evidence>
<feature type="transmembrane region" description="Helical" evidence="8">
    <location>
        <begin position="385"/>
        <end position="406"/>
    </location>
</feature>
<organism evidence="10">
    <name type="scientific">Photinus pyralis</name>
    <name type="common">Common eastern firefly</name>
    <name type="synonym">Lampyris pyralis</name>
    <dbReference type="NCBI Taxonomy" id="7054"/>
    <lineage>
        <taxon>Eukaryota</taxon>
        <taxon>Metazoa</taxon>
        <taxon>Ecdysozoa</taxon>
        <taxon>Arthropoda</taxon>
        <taxon>Hexapoda</taxon>
        <taxon>Insecta</taxon>
        <taxon>Pterygota</taxon>
        <taxon>Neoptera</taxon>
        <taxon>Endopterygota</taxon>
        <taxon>Coleoptera</taxon>
        <taxon>Polyphaga</taxon>
        <taxon>Elateriformia</taxon>
        <taxon>Elateroidea</taxon>
        <taxon>Lampyridae</taxon>
        <taxon>Lampyrinae</taxon>
        <taxon>Photinus</taxon>
    </lineage>
</organism>
<dbReference type="InterPro" id="IPR020846">
    <property type="entry name" value="MFS_dom"/>
</dbReference>
<feature type="transmembrane region" description="Helical" evidence="8">
    <location>
        <begin position="316"/>
        <end position="337"/>
    </location>
</feature>
<name>A0A1Y1KC24_PHOPY</name>
<evidence type="ECO:0000256" key="5">
    <source>
        <dbReference type="ARBA" id="ARBA00022692"/>
    </source>
</evidence>
<feature type="transmembrane region" description="Helical" evidence="8">
    <location>
        <begin position="84"/>
        <end position="104"/>
    </location>
</feature>
<dbReference type="OrthoDB" id="4540492at2759"/>
<proteinExistence type="predicted"/>
<evidence type="ECO:0000313" key="12">
    <source>
        <dbReference type="EMBL" id="KAB0795243.1"/>
    </source>
</evidence>